<dbReference type="AlphaFoldDB" id="E2NG64"/>
<reference evidence="1 2" key="1">
    <citation type="submission" date="2008-12" db="EMBL/GenBank/DDBJ databases">
        <authorList>
            <person name="Fulton L."/>
            <person name="Clifton S."/>
            <person name="Fulton B."/>
            <person name="Xu J."/>
            <person name="Minx P."/>
            <person name="Pepin K.H."/>
            <person name="Johnson M."/>
            <person name="Bhonagiri V."/>
            <person name="Nash W.E."/>
            <person name="Mardis E.R."/>
            <person name="Wilson R.K."/>
        </authorList>
    </citation>
    <scope>NUCLEOTIDE SEQUENCE [LARGE SCALE GENOMIC DNA]</scope>
    <source>
        <strain evidence="1 2">DSM 14838</strain>
    </source>
</reference>
<dbReference type="EMBL" id="ACCH01000231">
    <property type="protein sequence ID" value="EEF89130.1"/>
    <property type="molecule type" value="Genomic_DNA"/>
</dbReference>
<gene>
    <name evidence="1" type="ORF">BACCELL_03288</name>
</gene>
<dbReference type="Proteomes" id="UP000003711">
    <property type="component" value="Unassembled WGS sequence"/>
</dbReference>
<sequence length="193" mass="21939">MKMIAVAPHHLIYTYLISIRLLDIVKIGVGCYCFIHAKAMREAREKDKADIVPTPYFLSASSGNWKCNIINMTDDNILTCYSCFLVSILSKCPNQSLSATKVNIKNAFITYMEMGKSCAIDRNFQYENFINEARNIISEVGGIEQIIQAFKSLATNEDITECKTYLMNFGHQCRRISNSEAPMQEAIYISKQF</sequence>
<evidence type="ECO:0000313" key="2">
    <source>
        <dbReference type="Proteomes" id="UP000003711"/>
    </source>
</evidence>
<organism evidence="1 2">
    <name type="scientific">Bacteroides cellulosilyticus DSM 14838</name>
    <dbReference type="NCBI Taxonomy" id="537012"/>
    <lineage>
        <taxon>Bacteria</taxon>
        <taxon>Pseudomonadati</taxon>
        <taxon>Bacteroidota</taxon>
        <taxon>Bacteroidia</taxon>
        <taxon>Bacteroidales</taxon>
        <taxon>Bacteroidaceae</taxon>
        <taxon>Bacteroides</taxon>
    </lineage>
</organism>
<dbReference type="HOGENOM" id="CLU_1406258_0_0_10"/>
<comment type="caution">
    <text evidence="1">The sequence shown here is derived from an EMBL/GenBank/DDBJ whole genome shotgun (WGS) entry which is preliminary data.</text>
</comment>
<protein>
    <submittedName>
        <fullName evidence="1">Uncharacterized protein</fullName>
    </submittedName>
</protein>
<name>E2NG64_9BACE</name>
<dbReference type="RefSeq" id="WP_007212642.1">
    <property type="nucleotide sequence ID" value="NZ_EQ973491.1"/>
</dbReference>
<accession>E2NG64</accession>
<proteinExistence type="predicted"/>
<reference evidence="1 2" key="2">
    <citation type="submission" date="2009-01" db="EMBL/GenBank/DDBJ databases">
        <title>Draft genome sequence of Bacteroides cellulosilyticus (DSM 14838).</title>
        <authorList>
            <person name="Sudarsanam P."/>
            <person name="Ley R."/>
            <person name="Guruge J."/>
            <person name="Turnbaugh P.J."/>
            <person name="Mahowald M."/>
            <person name="Liep D."/>
            <person name="Gordon J."/>
        </authorList>
    </citation>
    <scope>NUCLEOTIDE SEQUENCE [LARGE SCALE GENOMIC DNA]</scope>
    <source>
        <strain evidence="1 2">DSM 14838</strain>
    </source>
</reference>
<evidence type="ECO:0000313" key="1">
    <source>
        <dbReference type="EMBL" id="EEF89130.1"/>
    </source>
</evidence>